<dbReference type="SUPFAM" id="SSF56281">
    <property type="entry name" value="Metallo-hydrolase/oxidoreductase"/>
    <property type="match status" value="1"/>
</dbReference>
<sequence length="806" mass="92364">MILYLFIFSALSLIWVPSDFLLDWFWGIRCLLVCSGLVGVAYYYRVDDKIKCLLLYLMFLLLSSIYVHSYPIQLLKLADNVAHLPKQVETKIKIIEILHQQDYQSAIATATLSSDLPEQRIFIQWKLSEKIKLGQVWKANLRLRPISSRLNQGGFDKQQWYFSKGITAWASVKSAVKIQQDFSLRAMLLERAFIQTESLSAQGLLLALAFGERAWLSSLHKQIYQRTNTAHLIAISGLHIGLAMGIGFLLGRGMQYFLSTRLISPYFPLFIGLLIAGGYALLAGLAIPTQRAFIALSFVFLLRLSRLHYSAWQLFFRIVAILLFYDPLMCLSSSFWLSLGAVISLIIWYQLFPLSLLHWRGKPLEQSVWRKVRWLLSLFHLQIGLFFLFAPVQLLMFGGISWGGLFANLIAVPLYSFILVPIILFTLVTQNYFITWRWANVLVEQITQWLSYLTEQWLQISTWQTYLIIVFLTSIFILFLRYTYLKIVVEQEGAVLTRPKGFHLALNDKCDYQTIKVTFSICGMLICSLFGYISYQIYQEPDWRLETIDVGQGLAMLVVKNGRGILYDTGASWNGGSMAELELLPYLLREGLKIDKLILSHDDNDHSGGVKTILTQFPDIEFVTPSFRNYGKKDRTFCIRGQQWQWQGLDFKVLSPFQIVQRAKNEHSCVLLISDGQYSVLLMGDADVDVEKQLLFDLPLIDVLQVGHHGSKTSTSEALLTQINPKIALISSGRWNAWGFPHQVVNDRLNIIGADVYNTAHTGQISIKFYKNKLKIALARTKFIPWYRRLIGLQTKSEYNAATINY</sequence>
<feature type="transmembrane region" description="Helical" evidence="6">
    <location>
        <begin position="337"/>
        <end position="357"/>
    </location>
</feature>
<feature type="transmembrane region" description="Helical" evidence="6">
    <location>
        <begin position="378"/>
        <end position="400"/>
    </location>
</feature>
<dbReference type="InterPro" id="IPR025405">
    <property type="entry name" value="DUF4131"/>
</dbReference>
<dbReference type="AlphaFoldDB" id="C9PRM9"/>
<evidence type="ECO:0000256" key="4">
    <source>
        <dbReference type="ARBA" id="ARBA00022989"/>
    </source>
</evidence>
<evidence type="ECO:0000256" key="5">
    <source>
        <dbReference type="ARBA" id="ARBA00023136"/>
    </source>
</evidence>
<dbReference type="InterPro" id="IPR052159">
    <property type="entry name" value="Competence_DNA_uptake"/>
</dbReference>
<dbReference type="InterPro" id="IPR035681">
    <property type="entry name" value="ComA-like_MBL"/>
</dbReference>
<evidence type="ECO:0000313" key="8">
    <source>
        <dbReference type="EMBL" id="EEX49606.1"/>
    </source>
</evidence>
<keyword evidence="9" id="KW-1185">Reference proteome</keyword>
<dbReference type="NCBIfam" id="TIGR00361">
    <property type="entry name" value="ComEC_Rec2"/>
    <property type="match status" value="1"/>
</dbReference>
<dbReference type="PANTHER" id="PTHR30619">
    <property type="entry name" value="DNA INTERNALIZATION/COMPETENCE PROTEIN COMEC/REC2"/>
    <property type="match status" value="1"/>
</dbReference>
<feature type="transmembrane region" description="Helical" evidence="6">
    <location>
        <begin position="466"/>
        <end position="484"/>
    </location>
</feature>
<evidence type="ECO:0000256" key="2">
    <source>
        <dbReference type="ARBA" id="ARBA00022475"/>
    </source>
</evidence>
<feature type="transmembrane region" description="Helical" evidence="6">
    <location>
        <begin position="517"/>
        <end position="535"/>
    </location>
</feature>
<dbReference type="CDD" id="cd07731">
    <property type="entry name" value="ComA-like_MBL-fold"/>
    <property type="match status" value="1"/>
</dbReference>
<name>C9PRM9_9PAST</name>
<evidence type="ECO:0000256" key="6">
    <source>
        <dbReference type="SAM" id="Phobius"/>
    </source>
</evidence>
<evidence type="ECO:0000259" key="7">
    <source>
        <dbReference type="SMART" id="SM00849"/>
    </source>
</evidence>
<reference evidence="8 9" key="1">
    <citation type="submission" date="2009-10" db="EMBL/GenBank/DDBJ databases">
        <authorList>
            <person name="Muzny D."/>
            <person name="Qin X."/>
            <person name="Deng J."/>
            <person name="Jiang H."/>
            <person name="Liu Y."/>
            <person name="Qu J."/>
            <person name="Song X.-Z."/>
            <person name="Zhang L."/>
            <person name="Thornton R."/>
            <person name="Coyle M."/>
            <person name="Francisco L."/>
            <person name="Jackson L."/>
            <person name="Javaid M."/>
            <person name="Korchina V."/>
            <person name="Kovar C."/>
            <person name="Mata R."/>
            <person name="Mathew T."/>
            <person name="Ngo R."/>
            <person name="Nguyen L."/>
            <person name="Nguyen N."/>
            <person name="Okwuonu G."/>
            <person name="Ongeri F."/>
            <person name="Pham C."/>
            <person name="Simmons D."/>
            <person name="Wilczek-Boney K."/>
            <person name="Hale W."/>
            <person name="Jakkamsetti A."/>
            <person name="Pham P."/>
            <person name="Ruth R."/>
            <person name="San Lucas F."/>
            <person name="Warren J."/>
            <person name="Zhang J."/>
            <person name="Zhao Z."/>
            <person name="Zhou C."/>
            <person name="Zhu D."/>
            <person name="Lee S."/>
            <person name="Bess C."/>
            <person name="Blankenburg K."/>
            <person name="Forbes L."/>
            <person name="Fu Q."/>
            <person name="Gubbala S."/>
            <person name="Hirani K."/>
            <person name="Jayaseelan J.C."/>
            <person name="Lara F."/>
            <person name="Munidasa M."/>
            <person name="Palculict T."/>
            <person name="Patil S."/>
            <person name="Pu L.-L."/>
            <person name="Saada N."/>
            <person name="Tang L."/>
            <person name="Weissenberger G."/>
            <person name="Zhu Y."/>
            <person name="Hemphill L."/>
            <person name="Shang Y."/>
            <person name="Youmans B."/>
            <person name="Ayvaz T."/>
            <person name="Ross M."/>
            <person name="Santibanez J."/>
            <person name="Aqrawi P."/>
            <person name="Gross S."/>
            <person name="Joshi V."/>
            <person name="Fowler G."/>
            <person name="Nazareth L."/>
            <person name="Reid J."/>
            <person name="Worley K."/>
            <person name="Petrosino J."/>
            <person name="Highlander S."/>
            <person name="Gibbs R."/>
        </authorList>
    </citation>
    <scope>NUCLEOTIDE SEQUENCE [LARGE SCALE GENOMIC DNA]</scope>
    <source>
        <strain evidence="8 9">ATCC 43325</strain>
    </source>
</reference>
<evidence type="ECO:0000256" key="3">
    <source>
        <dbReference type="ARBA" id="ARBA00022692"/>
    </source>
</evidence>
<dbReference type="InterPro" id="IPR001279">
    <property type="entry name" value="Metallo-B-lactamas"/>
</dbReference>
<dbReference type="Proteomes" id="UP000005519">
    <property type="component" value="Unassembled WGS sequence"/>
</dbReference>
<gene>
    <name evidence="8" type="primary">rec</name>
    <name evidence="8" type="ORF">HMPREF0621_1653</name>
</gene>
<keyword evidence="2" id="KW-1003">Cell membrane</keyword>
<dbReference type="Pfam" id="PF03772">
    <property type="entry name" value="Competence"/>
    <property type="match status" value="1"/>
</dbReference>
<dbReference type="PANTHER" id="PTHR30619:SF1">
    <property type="entry name" value="RECOMBINATION PROTEIN 2"/>
    <property type="match status" value="1"/>
</dbReference>
<feature type="transmembrane region" description="Helical" evidence="6">
    <location>
        <begin position="406"/>
        <end position="428"/>
    </location>
</feature>
<evidence type="ECO:0000256" key="1">
    <source>
        <dbReference type="ARBA" id="ARBA00004651"/>
    </source>
</evidence>
<dbReference type="OrthoDB" id="9761531at2"/>
<comment type="subcellular location">
    <subcellularLocation>
        <location evidence="1">Cell membrane</location>
        <topology evidence="1">Multi-pass membrane protein</topology>
    </subcellularLocation>
</comment>
<feature type="transmembrane region" description="Helical" evidence="6">
    <location>
        <begin position="307"/>
        <end position="325"/>
    </location>
</feature>
<dbReference type="EMBL" id="ACZR01000018">
    <property type="protein sequence ID" value="EEX49606.1"/>
    <property type="molecule type" value="Genomic_DNA"/>
</dbReference>
<dbReference type="InterPro" id="IPR004477">
    <property type="entry name" value="ComEC_N"/>
</dbReference>
<dbReference type="NCBIfam" id="TIGR00360">
    <property type="entry name" value="ComEC_N-term"/>
    <property type="match status" value="1"/>
</dbReference>
<accession>C9PRM9</accession>
<dbReference type="STRING" id="667128.HMPREF0621_1653"/>
<comment type="caution">
    <text evidence="8">The sequence shown here is derived from an EMBL/GenBank/DDBJ whole genome shotgun (WGS) entry which is preliminary data.</text>
</comment>
<dbReference type="Gene3D" id="3.60.15.10">
    <property type="entry name" value="Ribonuclease Z/Hydroxyacylglutathione hydrolase-like"/>
    <property type="match status" value="1"/>
</dbReference>
<feature type="transmembrane region" description="Helical" evidence="6">
    <location>
        <begin position="266"/>
        <end position="287"/>
    </location>
</feature>
<dbReference type="InterPro" id="IPR036866">
    <property type="entry name" value="RibonucZ/Hydroxyglut_hydro"/>
</dbReference>
<feature type="domain" description="Metallo-beta-lactamase" evidence="7">
    <location>
        <begin position="552"/>
        <end position="734"/>
    </location>
</feature>
<dbReference type="Pfam" id="PF00753">
    <property type="entry name" value="Lactamase_B"/>
    <property type="match status" value="1"/>
</dbReference>
<dbReference type="GO" id="GO:0005886">
    <property type="term" value="C:plasma membrane"/>
    <property type="evidence" value="ECO:0007669"/>
    <property type="project" value="UniProtKB-SubCell"/>
</dbReference>
<keyword evidence="4 6" id="KW-1133">Transmembrane helix</keyword>
<dbReference type="RefSeq" id="WP_005762585.1">
    <property type="nucleotide sequence ID" value="NZ_GG704810.1"/>
</dbReference>
<dbReference type="HOGENOM" id="CLU_010363_3_0_6"/>
<feature type="transmembrane region" description="Helical" evidence="6">
    <location>
        <begin position="232"/>
        <end position="254"/>
    </location>
</feature>
<keyword evidence="3 6" id="KW-0812">Transmembrane</keyword>
<feature type="transmembrane region" description="Helical" evidence="6">
    <location>
        <begin position="24"/>
        <end position="44"/>
    </location>
</feature>
<dbReference type="InterPro" id="IPR004797">
    <property type="entry name" value="Competence_ComEC/Rec2"/>
</dbReference>
<protein>
    <submittedName>
        <fullName evidence="8">DNA internalization competence protein ComEC/Rec2-like protein</fullName>
    </submittedName>
</protein>
<dbReference type="GO" id="GO:0030420">
    <property type="term" value="P:establishment of competence for transformation"/>
    <property type="evidence" value="ECO:0007669"/>
    <property type="project" value="InterPro"/>
</dbReference>
<dbReference type="SMART" id="SM00849">
    <property type="entry name" value="Lactamase_B"/>
    <property type="match status" value="1"/>
</dbReference>
<organism evidence="8 9">
    <name type="scientific">Pasteurella dagmatis ATCC 43325</name>
    <dbReference type="NCBI Taxonomy" id="667128"/>
    <lineage>
        <taxon>Bacteria</taxon>
        <taxon>Pseudomonadati</taxon>
        <taxon>Pseudomonadota</taxon>
        <taxon>Gammaproteobacteria</taxon>
        <taxon>Pasteurellales</taxon>
        <taxon>Pasteurellaceae</taxon>
        <taxon>Pasteurella</taxon>
    </lineage>
</organism>
<evidence type="ECO:0000313" key="9">
    <source>
        <dbReference type="Proteomes" id="UP000005519"/>
    </source>
</evidence>
<proteinExistence type="predicted"/>
<feature type="transmembrane region" description="Helical" evidence="6">
    <location>
        <begin position="53"/>
        <end position="72"/>
    </location>
</feature>
<dbReference type="Pfam" id="PF13567">
    <property type="entry name" value="DUF4131"/>
    <property type="match status" value="1"/>
</dbReference>
<keyword evidence="5 6" id="KW-0472">Membrane</keyword>